<dbReference type="Proteomes" id="UP000321085">
    <property type="component" value="Unassembled WGS sequence"/>
</dbReference>
<organism evidence="1 2">
    <name type="scientific">Microvirga aerophila</name>
    <dbReference type="NCBI Taxonomy" id="670291"/>
    <lineage>
        <taxon>Bacteria</taxon>
        <taxon>Pseudomonadati</taxon>
        <taxon>Pseudomonadota</taxon>
        <taxon>Alphaproteobacteria</taxon>
        <taxon>Hyphomicrobiales</taxon>
        <taxon>Methylobacteriaceae</taxon>
        <taxon>Microvirga</taxon>
    </lineage>
</organism>
<sequence>MVTPLKAHIEKVVTADSGHLIPLEAPDALTEAIDTYVSGNGPRQRS</sequence>
<name>A0A512C5B5_9HYPH</name>
<protein>
    <submittedName>
        <fullName evidence="1">Uncharacterized protein</fullName>
    </submittedName>
</protein>
<dbReference type="AlphaFoldDB" id="A0A512C5B5"/>
<proteinExistence type="predicted"/>
<reference evidence="1 2" key="1">
    <citation type="submission" date="2019-07" db="EMBL/GenBank/DDBJ databases">
        <title>Whole genome shotgun sequence of Microvirga aerophila NBRC 106136.</title>
        <authorList>
            <person name="Hosoyama A."/>
            <person name="Uohara A."/>
            <person name="Ohji S."/>
            <person name="Ichikawa N."/>
        </authorList>
    </citation>
    <scope>NUCLEOTIDE SEQUENCE [LARGE SCALE GENOMIC DNA]</scope>
    <source>
        <strain evidence="1 2">NBRC 106136</strain>
    </source>
</reference>
<dbReference type="EMBL" id="BJYU01000475">
    <property type="protein sequence ID" value="GEO19381.1"/>
    <property type="molecule type" value="Genomic_DNA"/>
</dbReference>
<keyword evidence="2" id="KW-1185">Reference proteome</keyword>
<accession>A0A512C5B5</accession>
<evidence type="ECO:0000313" key="1">
    <source>
        <dbReference type="EMBL" id="GEO19381.1"/>
    </source>
</evidence>
<evidence type="ECO:0000313" key="2">
    <source>
        <dbReference type="Proteomes" id="UP000321085"/>
    </source>
</evidence>
<gene>
    <name evidence="1" type="ORF">MAE02_70770</name>
</gene>
<comment type="caution">
    <text evidence="1">The sequence shown here is derived from an EMBL/GenBank/DDBJ whole genome shotgun (WGS) entry which is preliminary data.</text>
</comment>